<dbReference type="PROSITE" id="PS50943">
    <property type="entry name" value="HTH_CROC1"/>
    <property type="match status" value="1"/>
</dbReference>
<keyword evidence="4" id="KW-1185">Reference proteome</keyword>
<feature type="domain" description="HTH cro/C1-type" evidence="2">
    <location>
        <begin position="9"/>
        <end position="63"/>
    </location>
</feature>
<dbReference type="OrthoDB" id="9812495at2"/>
<dbReference type="Gene3D" id="1.10.260.40">
    <property type="entry name" value="lambda repressor-like DNA-binding domains"/>
    <property type="match status" value="1"/>
</dbReference>
<dbReference type="PANTHER" id="PTHR46558">
    <property type="entry name" value="TRACRIPTIONAL REGULATORY PROTEIN-RELATED-RELATED"/>
    <property type="match status" value="1"/>
</dbReference>
<sequence>MPFNLAANIRYFREQNNWTQQYVADALNVSRSMIAKWENQSAQPDLHVLIKLSELFEISLDQLIGRSITKEHVLREIERIYSLEEEVSQQDENIIQLIDFIIRNKQFNERFRELARLPVKKQRVVLNMLEKLISDLNKI</sequence>
<dbReference type="GO" id="GO:0003677">
    <property type="term" value="F:DNA binding"/>
    <property type="evidence" value="ECO:0007669"/>
    <property type="project" value="UniProtKB-KW"/>
</dbReference>
<evidence type="ECO:0000259" key="2">
    <source>
        <dbReference type="PROSITE" id="PS50943"/>
    </source>
</evidence>
<proteinExistence type="predicted"/>
<reference evidence="3 4" key="1">
    <citation type="submission" date="2019-07" db="EMBL/GenBank/DDBJ databases">
        <title>Allobacillus sp. nov. SKP isolated from shrimp paste of Euphausiacea.</title>
        <authorList>
            <person name="Kanchanasin P."/>
            <person name="Tanasupawat S."/>
            <person name="Shi W."/>
            <person name="Wu L."/>
            <person name="Ma J."/>
        </authorList>
    </citation>
    <scope>NUCLEOTIDE SEQUENCE [LARGE SCALE GENOMIC DNA]</scope>
    <source>
        <strain evidence="3 4">SKP4-8</strain>
    </source>
</reference>
<organism evidence="3 4">
    <name type="scientific">Allobacillus salarius</name>
    <dbReference type="NCBI Taxonomy" id="1955272"/>
    <lineage>
        <taxon>Bacteria</taxon>
        <taxon>Bacillati</taxon>
        <taxon>Bacillota</taxon>
        <taxon>Bacilli</taxon>
        <taxon>Bacillales</taxon>
        <taxon>Bacillaceae</taxon>
        <taxon>Allobacillus</taxon>
    </lineage>
</organism>
<dbReference type="Pfam" id="PF01381">
    <property type="entry name" value="HTH_3"/>
    <property type="match status" value="1"/>
</dbReference>
<dbReference type="SUPFAM" id="SSF47413">
    <property type="entry name" value="lambda repressor-like DNA-binding domains"/>
    <property type="match status" value="1"/>
</dbReference>
<dbReference type="InterPro" id="IPR001387">
    <property type="entry name" value="Cro/C1-type_HTH"/>
</dbReference>
<keyword evidence="1" id="KW-0238">DNA-binding</keyword>
<dbReference type="PANTHER" id="PTHR46558:SF4">
    <property type="entry name" value="DNA-BIDING PHAGE PROTEIN"/>
    <property type="match status" value="1"/>
</dbReference>
<name>A0A556PP73_9BACI</name>
<evidence type="ECO:0000313" key="3">
    <source>
        <dbReference type="EMBL" id="TSJ66178.1"/>
    </source>
</evidence>
<evidence type="ECO:0000256" key="1">
    <source>
        <dbReference type="ARBA" id="ARBA00023125"/>
    </source>
</evidence>
<dbReference type="Proteomes" id="UP000316425">
    <property type="component" value="Unassembled WGS sequence"/>
</dbReference>
<protein>
    <submittedName>
        <fullName evidence="3">Helix-turn-helix transcriptional regulator</fullName>
    </submittedName>
</protein>
<dbReference type="EMBL" id="VMHE01000005">
    <property type="protein sequence ID" value="TSJ66178.1"/>
    <property type="molecule type" value="Genomic_DNA"/>
</dbReference>
<dbReference type="SMART" id="SM00530">
    <property type="entry name" value="HTH_XRE"/>
    <property type="match status" value="1"/>
</dbReference>
<evidence type="ECO:0000313" key="4">
    <source>
        <dbReference type="Proteomes" id="UP000316425"/>
    </source>
</evidence>
<gene>
    <name evidence="3" type="ORF">FPQ13_04715</name>
</gene>
<dbReference type="RefSeq" id="WP_144088177.1">
    <property type="nucleotide sequence ID" value="NZ_VMHE01000005.1"/>
</dbReference>
<dbReference type="CDD" id="cd00093">
    <property type="entry name" value="HTH_XRE"/>
    <property type="match status" value="1"/>
</dbReference>
<comment type="caution">
    <text evidence="3">The sequence shown here is derived from an EMBL/GenBank/DDBJ whole genome shotgun (WGS) entry which is preliminary data.</text>
</comment>
<dbReference type="InterPro" id="IPR010982">
    <property type="entry name" value="Lambda_DNA-bd_dom_sf"/>
</dbReference>
<accession>A0A556PP73</accession>
<dbReference type="AlphaFoldDB" id="A0A556PP73"/>